<feature type="transmembrane region" description="Helical" evidence="6">
    <location>
        <begin position="72"/>
        <end position="90"/>
    </location>
</feature>
<evidence type="ECO:0000256" key="5">
    <source>
        <dbReference type="ARBA" id="ARBA00023136"/>
    </source>
</evidence>
<evidence type="ECO:0000313" key="9">
    <source>
        <dbReference type="RefSeq" id="XP_030643991.1"/>
    </source>
</evidence>
<reference evidence="7" key="1">
    <citation type="submission" date="2024-06" db="UniProtKB">
        <authorList>
            <consortium name="RefSeq"/>
        </authorList>
    </citation>
    <scope>NUCLEOTIDE SEQUENCE [LARGE SCALE GENOMIC DNA]</scope>
</reference>
<feature type="transmembrane region" description="Helical" evidence="6">
    <location>
        <begin position="99"/>
        <end position="121"/>
    </location>
</feature>
<feature type="transmembrane region" description="Helical" evidence="6">
    <location>
        <begin position="40"/>
        <end position="60"/>
    </location>
</feature>
<dbReference type="OrthoDB" id="8936163at2759"/>
<dbReference type="InterPro" id="IPR030417">
    <property type="entry name" value="MS4A"/>
</dbReference>
<dbReference type="GeneID" id="115824050"/>
<keyword evidence="7" id="KW-1185">Reference proteome</keyword>
<sequence>MAVSVSRDLSVTVTEESNVRKLKDRQESLQESLRKGEPRAFGVSQVMLGIMVMTYSLPLLSTESTEVVNFGVPWWSGIMFLVAGTLAIVLEKQANMKLLLVWLTISGTTILVSLIALIVYFVDIAKNPEIPCNMEPNDTCHFQHLAMAFSRGLKGCLLLLTLVQMTVCSTLSFNLYNQRRQFGKYLIVEE</sequence>
<dbReference type="PANTHER" id="PTHR23320">
    <property type="entry name" value="MEMBRANE-SPANNING 4-DOMAINS SUBFAMILY A MS4A -RELATED"/>
    <property type="match status" value="1"/>
</dbReference>
<organism evidence="7 10">
    <name type="scientific">Chanos chanos</name>
    <name type="common">Milkfish</name>
    <name type="synonym">Mugil chanos</name>
    <dbReference type="NCBI Taxonomy" id="29144"/>
    <lineage>
        <taxon>Eukaryota</taxon>
        <taxon>Metazoa</taxon>
        <taxon>Chordata</taxon>
        <taxon>Craniata</taxon>
        <taxon>Vertebrata</taxon>
        <taxon>Euteleostomi</taxon>
        <taxon>Actinopterygii</taxon>
        <taxon>Neopterygii</taxon>
        <taxon>Teleostei</taxon>
        <taxon>Ostariophysi</taxon>
        <taxon>Gonorynchiformes</taxon>
        <taxon>Chanidae</taxon>
        <taxon>Chanos</taxon>
    </lineage>
</organism>
<name>A0A6J2WJZ9_CHACN</name>
<evidence type="ECO:0000256" key="6">
    <source>
        <dbReference type="SAM" id="Phobius"/>
    </source>
</evidence>
<keyword evidence="3 6" id="KW-0812">Transmembrane</keyword>
<evidence type="ECO:0000256" key="3">
    <source>
        <dbReference type="ARBA" id="ARBA00022692"/>
    </source>
</evidence>
<dbReference type="Proteomes" id="UP000504632">
    <property type="component" value="Chromosome 11"/>
</dbReference>
<evidence type="ECO:0000313" key="10">
    <source>
        <dbReference type="RefSeq" id="XP_030643992.1"/>
    </source>
</evidence>
<dbReference type="RefSeq" id="XP_030643990.1">
    <property type="nucleotide sequence ID" value="XM_030788130.1"/>
</dbReference>
<evidence type="ECO:0000256" key="4">
    <source>
        <dbReference type="ARBA" id="ARBA00022989"/>
    </source>
</evidence>
<comment type="subcellular location">
    <subcellularLocation>
        <location evidence="1">Membrane</location>
        <topology evidence="1">Multi-pass membrane protein</topology>
    </subcellularLocation>
</comment>
<proteinExistence type="inferred from homology"/>
<dbReference type="InterPro" id="IPR007237">
    <property type="entry name" value="CD20-like"/>
</dbReference>
<dbReference type="CTD" id="571908"/>
<keyword evidence="4 6" id="KW-1133">Transmembrane helix</keyword>
<evidence type="ECO:0000256" key="1">
    <source>
        <dbReference type="ARBA" id="ARBA00004141"/>
    </source>
</evidence>
<evidence type="ECO:0000313" key="8">
    <source>
        <dbReference type="RefSeq" id="XP_030643990.1"/>
    </source>
</evidence>
<evidence type="ECO:0000313" key="7">
    <source>
        <dbReference type="Proteomes" id="UP000504632"/>
    </source>
</evidence>
<protein>
    <submittedName>
        <fullName evidence="8 9">Membrane-spanning 4-domains subfamily A member 12-like</fullName>
    </submittedName>
</protein>
<evidence type="ECO:0000256" key="2">
    <source>
        <dbReference type="ARBA" id="ARBA00009565"/>
    </source>
</evidence>
<reference evidence="10" key="2">
    <citation type="submission" date="2025-04" db="UniProtKB">
        <authorList>
            <consortium name="RefSeq"/>
        </authorList>
    </citation>
    <scope>IDENTIFICATION</scope>
</reference>
<dbReference type="AlphaFoldDB" id="A0A6J2WJZ9"/>
<comment type="similarity">
    <text evidence="2">Belongs to the MS4A family.</text>
</comment>
<dbReference type="PANTHER" id="PTHR23320:SF129">
    <property type="entry name" value="MEMBRANE-SPANNING 4-DOMAINS SUBFAMILY A MEMBER 15"/>
    <property type="match status" value="1"/>
</dbReference>
<keyword evidence="5 6" id="KW-0472">Membrane</keyword>
<dbReference type="RefSeq" id="XP_030643991.1">
    <property type="nucleotide sequence ID" value="XM_030788131.1"/>
</dbReference>
<accession>A0A6J2WJZ9</accession>
<dbReference type="GO" id="GO:0016020">
    <property type="term" value="C:membrane"/>
    <property type="evidence" value="ECO:0007669"/>
    <property type="project" value="UniProtKB-SubCell"/>
</dbReference>
<dbReference type="RefSeq" id="XP_030643992.1">
    <property type="nucleotide sequence ID" value="XM_030788132.1"/>
</dbReference>
<gene>
    <name evidence="8 9 10" type="primary">LOC115824050</name>
</gene>
<feature type="transmembrane region" description="Helical" evidence="6">
    <location>
        <begin position="157"/>
        <end position="176"/>
    </location>
</feature>
<dbReference type="Pfam" id="PF04103">
    <property type="entry name" value="CD20"/>
    <property type="match status" value="1"/>
</dbReference>